<dbReference type="CTD" id="100036956"/>
<dbReference type="InterPro" id="IPR011709">
    <property type="entry name" value="DEAD-box_helicase_OB_fold"/>
</dbReference>
<dbReference type="PROSITE" id="PS51194">
    <property type="entry name" value="HELICASE_CTER"/>
    <property type="match status" value="1"/>
</dbReference>
<dbReference type="Gene3D" id="1.20.120.1080">
    <property type="match status" value="1"/>
</dbReference>
<evidence type="ECO:0000256" key="16">
    <source>
        <dbReference type="ARBA" id="ARBA00047984"/>
    </source>
</evidence>
<keyword evidence="13" id="KW-1135">Mitochondrion nucleoid</keyword>
<proteinExistence type="inferred from homology"/>
<evidence type="ECO:0000256" key="11">
    <source>
        <dbReference type="ARBA" id="ARBA00022884"/>
    </source>
</evidence>
<evidence type="ECO:0000313" key="20">
    <source>
        <dbReference type="Xenbase" id="XB-GENE-5777988"/>
    </source>
</evidence>
<organism evidence="18 19">
    <name type="scientific">Xenopus laevis</name>
    <name type="common">African clawed frog</name>
    <dbReference type="NCBI Taxonomy" id="8355"/>
    <lineage>
        <taxon>Eukaryota</taxon>
        <taxon>Metazoa</taxon>
        <taxon>Chordata</taxon>
        <taxon>Craniata</taxon>
        <taxon>Vertebrata</taxon>
        <taxon>Euteleostomi</taxon>
        <taxon>Amphibia</taxon>
        <taxon>Batrachia</taxon>
        <taxon>Anura</taxon>
        <taxon>Pipoidea</taxon>
        <taxon>Pipidae</taxon>
        <taxon>Xenopodinae</taxon>
        <taxon>Xenopus</taxon>
        <taxon>Xenopus</taxon>
    </lineage>
</organism>
<keyword evidence="8" id="KW-0378">Hydrolase</keyword>
<evidence type="ECO:0000256" key="10">
    <source>
        <dbReference type="ARBA" id="ARBA00022840"/>
    </source>
</evidence>
<evidence type="ECO:0000256" key="9">
    <source>
        <dbReference type="ARBA" id="ARBA00022806"/>
    </source>
</evidence>
<comment type="similarity">
    <text evidence="3">Belongs to the DEAD box helicase family. DEAH subfamily.</text>
</comment>
<feature type="region of interest" description="Disordered" evidence="17">
    <location>
        <begin position="25"/>
        <end position="51"/>
    </location>
</feature>
<dbReference type="GO" id="GO:0005634">
    <property type="term" value="C:nucleus"/>
    <property type="evidence" value="ECO:0000318"/>
    <property type="project" value="GO_Central"/>
</dbReference>
<keyword evidence="6" id="KW-0690">Ribosome biogenesis</keyword>
<keyword evidence="5" id="KW-0963">Cytoplasm</keyword>
<evidence type="ECO:0000256" key="15">
    <source>
        <dbReference type="ARBA" id="ARBA00042917"/>
    </source>
</evidence>
<dbReference type="GO" id="GO:0016787">
    <property type="term" value="F:hydrolase activity"/>
    <property type="evidence" value="ECO:0007669"/>
    <property type="project" value="UniProtKB-KW"/>
</dbReference>
<sequence>MAAPWLVNAVLRRLLCRVPGQQIRPRSSGKFEAEPLRREEEEESGAEAAGNMGRKAKGLLREFPEPKSLLHNVVSRALRTSHTSDTLLYIHRSSSGENKVTLKLKWPKYMEIEACGPKKIDAERQAAAMACKIFQNLGLLGPSNQLCKRSKYEELVGQFHTQGHEEEEYWRDPQEYNWEWRDGPDSQTERDLEYRKEEVIPRTQRKDQKANRESRSPSNDLAEDANALQALGQFSQPKSVLATVVQRATSSSNSKDYIHYQCDGGRIKSCQLTLNWPEPLSFMARGRRRIEAENKAAALACQKLKALGLLDTNNKPLSHAKYHQPYVQQLQEEQRKPKRFHVPESVLQRIEDYLYQYPVDPPYPSNQAEEYAEEYTEADYTADMEEAPCSISDVITGRKFRPLSQQEVDKISRTLQDLWRLRQQREVSLLSLPADGQREAIVSAIERHPVVVIAGDTGCGKTTRIPQFILEDAIVRGQGADCNMLITQPRRISAVSVSQRVGHELGPALRRNVGYQVRLESSLPPRGGALLFCTVGVLLKKLQSNPTLEGVSHVLVDEVHERDVNTDFLLILLKKVQQQNPQLKVVLMSATGDNERISKYFGDCPIIRVPGFMYPVQEHYLDDVAAMLGRKADKLIQANMEESALDLDLISSVVQHIADNGPPGGILCFLPGWQEIRGVQQRLEETQPWVKEKFLILPVHSNIPMMDQQSIFQRPPPGVRKIVLATNIAETSVTIDDIVHVVDCGRQKEQRYDLRTKVSCLETSWVSKSNVTQRRGRAGRCQPGFSYHLFTREQHQSMASFQVPEILRTPLESLVLQAKVHVPEMTAVEFLSQALESPDPQAIADAVQLLQEIRVLDSDEQLTLLGQRVSNISTDPKLAKAIVLASIFRCLHPLLVIVACLTRDPFQGGLQNRAQVNRAKKSLSGESCSDHMAYVRALQGWEEILSQRNGSARENFLQTHTLSPGALRFIQGLVAQFSSNVFDAFLVSDASECRDRDSMCNQFSHEKELLKAVLLAGLYPNLVHVKRGFVSKGKFKPNSLLYKTREGAVLLHRTTINRDEKHLTSPWLTYFLAVKSSGSVFVRDSSMVHPLAVLLLADSSVNLIDRGQQLVVSLSDCDLLKLESDSRTIALLNDLRLALSRMVGRSLSQELPDFPAHVQEEHELLISVLVQLLNNTAHCFGDRAESLPEE</sequence>
<evidence type="ECO:0000313" key="19">
    <source>
        <dbReference type="RefSeq" id="XP_018124440.1"/>
    </source>
</evidence>
<dbReference type="AlphaFoldDB" id="A0A1L8FQF5"/>
<dbReference type="Gene3D" id="3.40.50.300">
    <property type="entry name" value="P-loop containing nucleotide triphosphate hydrolases"/>
    <property type="match status" value="2"/>
</dbReference>
<evidence type="ECO:0000256" key="4">
    <source>
        <dbReference type="ARBA" id="ARBA00012552"/>
    </source>
</evidence>
<keyword evidence="11" id="KW-0694">RNA-binding</keyword>
<evidence type="ECO:0000256" key="8">
    <source>
        <dbReference type="ARBA" id="ARBA00022801"/>
    </source>
</evidence>
<dbReference type="Pfam" id="PF00271">
    <property type="entry name" value="Helicase_C"/>
    <property type="match status" value="1"/>
</dbReference>
<protein>
    <recommendedName>
        <fullName evidence="14">ATP-dependent RNA helicase DHX30</fullName>
        <ecNumber evidence="4">3.6.4.13</ecNumber>
    </recommendedName>
    <alternativeName>
        <fullName evidence="15">DEAH box protein 30</fullName>
    </alternativeName>
</protein>
<evidence type="ECO:0000256" key="6">
    <source>
        <dbReference type="ARBA" id="ARBA00022517"/>
    </source>
</evidence>
<dbReference type="InterPro" id="IPR027417">
    <property type="entry name" value="P-loop_NTPase"/>
</dbReference>
<dbReference type="InterPro" id="IPR014001">
    <property type="entry name" value="Helicase_ATP-bd"/>
</dbReference>
<dbReference type="Pfam" id="PF00270">
    <property type="entry name" value="DEAD"/>
    <property type="match status" value="1"/>
</dbReference>
<dbReference type="Xenbase" id="XB-GENE-5777988">
    <property type="gene designation" value="dhx30.S"/>
</dbReference>
<dbReference type="FunFam" id="1.20.120.1080:FF:000004">
    <property type="entry name" value="ATP-dependent RNA helicase DHX30 isoform X1"/>
    <property type="match status" value="1"/>
</dbReference>
<name>A0A1L8FQF5_XENLA</name>
<dbReference type="Pfam" id="PF24995">
    <property type="entry name" value="DSRM_2"/>
    <property type="match status" value="1"/>
</dbReference>
<dbReference type="InterPro" id="IPR002464">
    <property type="entry name" value="DNA/RNA_helicase_DEAH_CS"/>
</dbReference>
<dbReference type="FunFam" id="3.40.50.300:FF:000375">
    <property type="entry name" value="Putative ATP-dependent RNA helicase DHX30"/>
    <property type="match status" value="1"/>
</dbReference>
<reference evidence="19" key="1">
    <citation type="submission" date="2025-08" db="UniProtKB">
        <authorList>
            <consortium name="RefSeq"/>
        </authorList>
    </citation>
    <scope>IDENTIFICATION</scope>
    <source>
        <strain evidence="19">J_2021</strain>
        <tissue evidence="19">Erythrocytes</tissue>
    </source>
</reference>
<dbReference type="SMART" id="SM00490">
    <property type="entry name" value="HELICc"/>
    <property type="match status" value="1"/>
</dbReference>
<dbReference type="AGR" id="Xenbase:XB-GENE-5777988"/>
<evidence type="ECO:0000256" key="17">
    <source>
        <dbReference type="SAM" id="MobiDB-lite"/>
    </source>
</evidence>
<dbReference type="KEGG" id="xla:100036956"/>
<dbReference type="SMART" id="SM00487">
    <property type="entry name" value="DEXDc"/>
    <property type="match status" value="1"/>
</dbReference>
<dbReference type="PROSITE" id="PS51192">
    <property type="entry name" value="HELICASE_ATP_BIND_1"/>
    <property type="match status" value="1"/>
</dbReference>
<dbReference type="Gene3D" id="3.30.160.20">
    <property type="match status" value="2"/>
</dbReference>
<dbReference type="Proteomes" id="UP000186698">
    <property type="component" value="Chromosome 6S"/>
</dbReference>
<dbReference type="FunFam" id="3.30.160.20:FF:000017">
    <property type="entry name" value="ATP-dependent RNA helicase DHX30 isoform X1"/>
    <property type="match status" value="2"/>
</dbReference>
<dbReference type="GO" id="GO:0005524">
    <property type="term" value="F:ATP binding"/>
    <property type="evidence" value="ECO:0007669"/>
    <property type="project" value="UniProtKB-KW"/>
</dbReference>
<dbReference type="PaxDb" id="8355-A0A1L8FQF5"/>
<feature type="compositionally biased region" description="Basic and acidic residues" evidence="17">
    <location>
        <begin position="29"/>
        <end position="39"/>
    </location>
</feature>
<keyword evidence="12" id="KW-0496">Mitochondrion</keyword>
<dbReference type="CDD" id="cd17976">
    <property type="entry name" value="DEXHc_DHX30"/>
    <property type="match status" value="1"/>
</dbReference>
<dbReference type="FunFam" id="3.40.50.300:FF:000414">
    <property type="entry name" value="ATP-dependent RNA helicase DHX30 isoform X1"/>
    <property type="match status" value="1"/>
</dbReference>
<evidence type="ECO:0000256" key="7">
    <source>
        <dbReference type="ARBA" id="ARBA00022741"/>
    </source>
</evidence>
<keyword evidence="9 19" id="KW-0347">Helicase</keyword>
<dbReference type="Pfam" id="PF07717">
    <property type="entry name" value="OB_NTP_bind"/>
    <property type="match status" value="1"/>
</dbReference>
<dbReference type="GO" id="GO:0003724">
    <property type="term" value="F:RNA helicase activity"/>
    <property type="evidence" value="ECO:0000318"/>
    <property type="project" value="GO_Central"/>
</dbReference>
<evidence type="ECO:0000256" key="3">
    <source>
        <dbReference type="ARBA" id="ARBA00008792"/>
    </source>
</evidence>
<dbReference type="EC" id="3.6.4.13" evidence="4"/>
<dbReference type="InterPro" id="IPR001650">
    <property type="entry name" value="Helicase_C-like"/>
</dbReference>
<dbReference type="InterPro" id="IPR056755">
    <property type="entry name" value="DSRM_2"/>
</dbReference>
<dbReference type="GO" id="GO:0002151">
    <property type="term" value="F:G-quadruplex RNA binding"/>
    <property type="evidence" value="ECO:0000318"/>
    <property type="project" value="GO_Central"/>
</dbReference>
<evidence type="ECO:0000256" key="2">
    <source>
        <dbReference type="ARBA" id="ARBA00004496"/>
    </source>
</evidence>
<comment type="catalytic activity">
    <reaction evidence="16">
        <text>ATP + H2O = ADP + phosphate + H(+)</text>
        <dbReference type="Rhea" id="RHEA:13065"/>
        <dbReference type="ChEBI" id="CHEBI:15377"/>
        <dbReference type="ChEBI" id="CHEBI:15378"/>
        <dbReference type="ChEBI" id="CHEBI:30616"/>
        <dbReference type="ChEBI" id="CHEBI:43474"/>
        <dbReference type="ChEBI" id="CHEBI:456216"/>
        <dbReference type="EC" id="3.6.4.13"/>
    </reaction>
</comment>
<evidence type="ECO:0000313" key="18">
    <source>
        <dbReference type="Proteomes" id="UP000186698"/>
    </source>
</evidence>
<keyword evidence="10" id="KW-0067">ATP-binding</keyword>
<dbReference type="RefSeq" id="XP_018124440.1">
    <property type="nucleotide sequence ID" value="XM_018268951.2"/>
</dbReference>
<keyword evidence="18" id="KW-1185">Reference proteome</keyword>
<dbReference type="PANTHER" id="PTHR18934">
    <property type="entry name" value="ATP-DEPENDENT RNA HELICASE"/>
    <property type="match status" value="1"/>
</dbReference>
<dbReference type="SUPFAM" id="SSF52540">
    <property type="entry name" value="P-loop containing nucleoside triphosphate hydrolases"/>
    <property type="match status" value="1"/>
</dbReference>
<evidence type="ECO:0000256" key="14">
    <source>
        <dbReference type="ARBA" id="ARBA00039388"/>
    </source>
</evidence>
<dbReference type="OMA" id="GCILFCT"/>
<evidence type="ECO:0000256" key="12">
    <source>
        <dbReference type="ARBA" id="ARBA00023128"/>
    </source>
</evidence>
<dbReference type="GO" id="GO:0042254">
    <property type="term" value="P:ribosome biogenesis"/>
    <property type="evidence" value="ECO:0007669"/>
    <property type="project" value="UniProtKB-KW"/>
</dbReference>
<dbReference type="GO" id="GO:0042645">
    <property type="term" value="C:mitochondrial nucleoid"/>
    <property type="evidence" value="ECO:0007669"/>
    <property type="project" value="UniProtKB-SubCell"/>
</dbReference>
<dbReference type="PANTHER" id="PTHR18934:SF257">
    <property type="entry name" value="ATP-DEPENDENT RNA HELICASE DHX30"/>
    <property type="match status" value="1"/>
</dbReference>
<dbReference type="STRING" id="8355.A0A1L8FQF5"/>
<comment type="subcellular location">
    <subcellularLocation>
        <location evidence="2">Cytoplasm</location>
    </subcellularLocation>
    <subcellularLocation>
        <location evidence="1">Mitochondrion matrix</location>
        <location evidence="1">Mitochondrion nucleoid</location>
    </subcellularLocation>
</comment>
<accession>A0A1L8FQF5</accession>
<dbReference type="GO" id="GO:0003678">
    <property type="term" value="F:DNA helicase activity"/>
    <property type="evidence" value="ECO:0000318"/>
    <property type="project" value="GO_Central"/>
</dbReference>
<keyword evidence="7" id="KW-0547">Nucleotide-binding</keyword>
<dbReference type="InterPro" id="IPR011545">
    <property type="entry name" value="DEAD/DEAH_box_helicase_dom"/>
</dbReference>
<dbReference type="GO" id="GO:0005737">
    <property type="term" value="C:cytoplasm"/>
    <property type="evidence" value="ECO:0000318"/>
    <property type="project" value="GO_Central"/>
</dbReference>
<evidence type="ECO:0000256" key="13">
    <source>
        <dbReference type="ARBA" id="ARBA00023271"/>
    </source>
</evidence>
<dbReference type="OrthoDB" id="3363059at2759"/>
<dbReference type="SMART" id="SM00847">
    <property type="entry name" value="HA2"/>
    <property type="match status" value="1"/>
</dbReference>
<dbReference type="Pfam" id="PF21010">
    <property type="entry name" value="HA2_C"/>
    <property type="match status" value="1"/>
</dbReference>
<dbReference type="Bgee" id="100036956">
    <property type="expression patterns" value="Expressed in oocyte and 19 other cell types or tissues"/>
</dbReference>
<dbReference type="CDD" id="cd18791">
    <property type="entry name" value="SF2_C_RHA"/>
    <property type="match status" value="1"/>
</dbReference>
<gene>
    <name evidence="19 20" type="primary">dhx30.S</name>
</gene>
<dbReference type="PROSITE" id="PS00690">
    <property type="entry name" value="DEAH_ATP_HELICASE"/>
    <property type="match status" value="1"/>
</dbReference>
<feature type="region of interest" description="Disordered" evidence="17">
    <location>
        <begin position="198"/>
        <end position="221"/>
    </location>
</feature>
<dbReference type="InterPro" id="IPR007502">
    <property type="entry name" value="Helicase-assoc_dom"/>
</dbReference>
<evidence type="ECO:0000256" key="1">
    <source>
        <dbReference type="ARBA" id="ARBA00004436"/>
    </source>
</evidence>
<evidence type="ECO:0000256" key="5">
    <source>
        <dbReference type="ARBA" id="ARBA00022490"/>
    </source>
</evidence>
<dbReference type="GeneID" id="100036956"/>
<feature type="compositionally biased region" description="Basic and acidic residues" evidence="17">
    <location>
        <begin position="198"/>
        <end position="215"/>
    </location>
</feature>